<dbReference type="Gene3D" id="4.10.1080.10">
    <property type="entry name" value="TSP type-3 repeat"/>
    <property type="match status" value="1"/>
</dbReference>
<name>A0A5B8XPR6_9DELT</name>
<keyword evidence="7" id="KW-1185">Reference proteome</keyword>
<dbReference type="PROSITE" id="PS51257">
    <property type="entry name" value="PROKAR_LIPOPROTEIN"/>
    <property type="match status" value="1"/>
</dbReference>
<dbReference type="InterPro" id="IPR050330">
    <property type="entry name" value="Bact_OuterMem_StrucFunc"/>
</dbReference>
<evidence type="ECO:0000256" key="3">
    <source>
        <dbReference type="ARBA" id="ARBA00023237"/>
    </source>
</evidence>
<evidence type="ECO:0000256" key="4">
    <source>
        <dbReference type="PROSITE-ProRule" id="PRU00473"/>
    </source>
</evidence>
<keyword evidence="3" id="KW-0998">Cell outer membrane</keyword>
<dbReference type="InterPro" id="IPR028974">
    <property type="entry name" value="TSP_type-3_rpt"/>
</dbReference>
<feature type="domain" description="OmpA-like" evidence="5">
    <location>
        <begin position="256"/>
        <end position="372"/>
    </location>
</feature>
<evidence type="ECO:0000256" key="1">
    <source>
        <dbReference type="ARBA" id="ARBA00004442"/>
    </source>
</evidence>
<dbReference type="Pfam" id="PF00691">
    <property type="entry name" value="OmpA"/>
    <property type="match status" value="1"/>
</dbReference>
<dbReference type="GO" id="GO:0009279">
    <property type="term" value="C:cell outer membrane"/>
    <property type="evidence" value="ECO:0007669"/>
    <property type="project" value="UniProtKB-SubCell"/>
</dbReference>
<dbReference type="Proteomes" id="UP000321595">
    <property type="component" value="Chromosome"/>
</dbReference>
<dbReference type="EMBL" id="CP042467">
    <property type="protein sequence ID" value="QED27505.1"/>
    <property type="molecule type" value="Genomic_DNA"/>
</dbReference>
<keyword evidence="2 4" id="KW-0472">Membrane</keyword>
<reference evidence="6 7" key="1">
    <citation type="submission" date="2019-08" db="EMBL/GenBank/DDBJ databases">
        <authorList>
            <person name="Liang Q."/>
        </authorList>
    </citation>
    <scope>NUCLEOTIDE SEQUENCE [LARGE SCALE GENOMIC DNA]</scope>
    <source>
        <strain evidence="6 7">V1718</strain>
    </source>
</reference>
<dbReference type="CDD" id="cd07185">
    <property type="entry name" value="OmpA_C-like"/>
    <property type="match status" value="1"/>
</dbReference>
<dbReference type="OrthoDB" id="9805566at2"/>
<evidence type="ECO:0000313" key="6">
    <source>
        <dbReference type="EMBL" id="QED27505.1"/>
    </source>
</evidence>
<evidence type="ECO:0000259" key="5">
    <source>
        <dbReference type="PROSITE" id="PS51123"/>
    </source>
</evidence>
<dbReference type="InterPro" id="IPR036737">
    <property type="entry name" value="OmpA-like_sf"/>
</dbReference>
<dbReference type="PRINTS" id="PR01023">
    <property type="entry name" value="NAFLGMOTY"/>
</dbReference>
<proteinExistence type="predicted"/>
<dbReference type="Gene3D" id="3.30.1330.60">
    <property type="entry name" value="OmpA-like domain"/>
    <property type="match status" value="1"/>
</dbReference>
<dbReference type="AlphaFoldDB" id="A0A5B8XPR6"/>
<dbReference type="InterPro" id="IPR018247">
    <property type="entry name" value="EF_Hand_1_Ca_BS"/>
</dbReference>
<dbReference type="KEGG" id="bbae:FRD01_09680"/>
<dbReference type="PROSITE" id="PS51123">
    <property type="entry name" value="OMPA_2"/>
    <property type="match status" value="1"/>
</dbReference>
<protein>
    <submittedName>
        <fullName evidence="6">OmpA family protein</fullName>
    </submittedName>
</protein>
<comment type="subcellular location">
    <subcellularLocation>
        <location evidence="1">Cell outer membrane</location>
    </subcellularLocation>
</comment>
<dbReference type="SUPFAM" id="SSF103088">
    <property type="entry name" value="OmpA-like"/>
    <property type="match status" value="1"/>
</dbReference>
<evidence type="ECO:0000313" key="7">
    <source>
        <dbReference type="Proteomes" id="UP000321595"/>
    </source>
</evidence>
<dbReference type="PRINTS" id="PR01021">
    <property type="entry name" value="OMPADOMAIN"/>
</dbReference>
<organism evidence="6 7">
    <name type="scientific">Microvenator marinus</name>
    <dbReference type="NCBI Taxonomy" id="2600177"/>
    <lineage>
        <taxon>Bacteria</taxon>
        <taxon>Deltaproteobacteria</taxon>
        <taxon>Bradymonadales</taxon>
        <taxon>Microvenatoraceae</taxon>
        <taxon>Microvenator</taxon>
    </lineage>
</organism>
<accession>A0A5B8XPR6</accession>
<dbReference type="InterPro" id="IPR006664">
    <property type="entry name" value="OMP_bac"/>
</dbReference>
<gene>
    <name evidence="6" type="ORF">FRD01_09680</name>
</gene>
<evidence type="ECO:0000256" key="2">
    <source>
        <dbReference type="ARBA" id="ARBA00023136"/>
    </source>
</evidence>
<dbReference type="RefSeq" id="WP_146959190.1">
    <property type="nucleotide sequence ID" value="NZ_CP042467.1"/>
</dbReference>
<dbReference type="PANTHER" id="PTHR30329:SF21">
    <property type="entry name" value="LIPOPROTEIN YIAD-RELATED"/>
    <property type="match status" value="1"/>
</dbReference>
<dbReference type="GO" id="GO:0005509">
    <property type="term" value="F:calcium ion binding"/>
    <property type="evidence" value="ECO:0007669"/>
    <property type="project" value="InterPro"/>
</dbReference>
<sequence>MRRVIISGLAISTLFSLGCTTGATLRGRALEIQEINKDIHVRAYNCAPKHIAFAESNVEFGLYELGQGNFVRAREHLDLAEENARLADKLSDFEKCVDQSVAVVVEQKEVVELEPAPGDQDGDGILDDVDQCPLDPEDFDGYQDEDGCPDPDNDGDGILDINDLCPNVVEDKDGFQDEDGCPDFDNDLDGIADINDQCPIAAEDFDGFQDEDGCPDPDNDGDEIADLIDECPFEPETYNGHQDEDGCPDKEPKAKVDGGQIRLNESVFFKTAKSDILPQSYPLLNEVAQILKDNPSINIRVEGHTDNRGRAAYNKKLSDQRAASVRTYLIQQGVEPSRMTSVGFGLERPIDDNTTEAGRAANRRVEIHITSQ</sequence>
<dbReference type="PROSITE" id="PS00018">
    <property type="entry name" value="EF_HAND_1"/>
    <property type="match status" value="1"/>
</dbReference>
<dbReference type="InterPro" id="IPR006665">
    <property type="entry name" value="OmpA-like"/>
</dbReference>
<dbReference type="PANTHER" id="PTHR30329">
    <property type="entry name" value="STATOR ELEMENT OF FLAGELLAR MOTOR COMPLEX"/>
    <property type="match status" value="1"/>
</dbReference>